<feature type="compositionally biased region" description="Basic and acidic residues" evidence="1">
    <location>
        <begin position="826"/>
        <end position="840"/>
    </location>
</feature>
<feature type="region of interest" description="Disordered" evidence="1">
    <location>
        <begin position="768"/>
        <end position="788"/>
    </location>
</feature>
<name>A0A067KRJ8_JATCU</name>
<proteinExistence type="predicted"/>
<evidence type="ECO:0000313" key="4">
    <source>
        <dbReference type="Proteomes" id="UP000027138"/>
    </source>
</evidence>
<feature type="region of interest" description="Disordered" evidence="1">
    <location>
        <begin position="1"/>
        <end position="204"/>
    </location>
</feature>
<keyword evidence="2" id="KW-1133">Transmembrane helix</keyword>
<feature type="region of interest" description="Disordered" evidence="1">
    <location>
        <begin position="282"/>
        <end position="340"/>
    </location>
</feature>
<accession>A0A067KRJ8</accession>
<feature type="region of interest" description="Disordered" evidence="1">
    <location>
        <begin position="820"/>
        <end position="855"/>
    </location>
</feature>
<dbReference type="OrthoDB" id="676522at2759"/>
<sequence length="889" mass="97759">MAAPSSKTSSSLIPSRPTNPRSSEVNNTMRRSFSGNPFAKPSVIANQRPGFNPNTPANSPSGYPRRNSIGRENILVSLRDSEDKENSKDQNLKQDRVRSPVSSKGTKNFMSPTISATSKISASPRKKILTDRNESIRNSVSFSDGKSPLKEDLDLKPQKGLNQKKEVSFDPVITYVEDNEAWKSNEGSDSVESSSTNEEWDLSSESVTVANDCVNLDPSFNISPRASFSLPSPGLAPLDADPSMPPYDPKTNYLSPRPQFLHYKPNPRIELYLRKGRDGKQLEDSFASESSSDTEITEEQTLSDDSQKESEDSSSSDVVEQEVEGKEEEGEEEEEGTLVVSEPRMVAKSNFFTRTKFAALLLILASACLWSSVSNSPIMDPSVINNLSFSNLYVPPEISQYLRENLEGLTQRFGQWVYESLSYICNVLISLKERDKPISLQFANLTTLLEDSLVDNWLMVDKSTFGAKVEYENNELGPRTEGEGDIESLELEEDQPIEADENVEEVIEGGDGSDKEHEDQETIAAKGYFVDASVNHIVLKSEELSVVPQAGVTEPVDHIVPESEELNVALQAEVTELVDHIVPESEQVDVTPKAEVKQPANSTMEVTQEIIGSAGHSDRLQSHTDIVDQVTPVKQAAKIQLEVSENDGTSAETESTIAENVHKSSDSDVDQTAPIQQAAEVQLEVCGTDRSLAETEPTVADNKHESLNSDAAINPQSTESAGLMMGISLLVLSLISVAAYIYMKNRTSTEPNAAITVNQVQLTKKLDHSPLSVTTGHTLQERTPPSANWQTEVETIGESCPSEMSSFQYSLSSFSKQAQSRTSEACSKERKPNRNTRRESLASSEYSTESPSYGSFTTYEKISKQGNAAEVMFTPVRRSSRIRNQVTSP</sequence>
<feature type="compositionally biased region" description="Polar residues" evidence="1">
    <location>
        <begin position="841"/>
        <end position="855"/>
    </location>
</feature>
<feature type="compositionally biased region" description="Polar residues" evidence="1">
    <location>
        <begin position="18"/>
        <end position="35"/>
    </location>
</feature>
<evidence type="ECO:0000313" key="3">
    <source>
        <dbReference type="EMBL" id="KDP37628.1"/>
    </source>
</evidence>
<dbReference type="STRING" id="180498.A0A067KRJ8"/>
<feature type="transmembrane region" description="Helical" evidence="2">
    <location>
        <begin position="721"/>
        <end position="742"/>
    </location>
</feature>
<dbReference type="AlphaFoldDB" id="A0A067KRJ8"/>
<keyword evidence="2" id="KW-0812">Transmembrane</keyword>
<evidence type="ECO:0000256" key="2">
    <source>
        <dbReference type="SAM" id="Phobius"/>
    </source>
</evidence>
<dbReference type="Proteomes" id="UP000027138">
    <property type="component" value="Unassembled WGS sequence"/>
</dbReference>
<gene>
    <name evidence="3" type="ORF">JCGZ_06971</name>
</gene>
<feature type="compositionally biased region" description="Polar residues" evidence="1">
    <location>
        <begin position="100"/>
        <end position="121"/>
    </location>
</feature>
<organism evidence="3 4">
    <name type="scientific">Jatropha curcas</name>
    <name type="common">Barbados nut</name>
    <dbReference type="NCBI Taxonomy" id="180498"/>
    <lineage>
        <taxon>Eukaryota</taxon>
        <taxon>Viridiplantae</taxon>
        <taxon>Streptophyta</taxon>
        <taxon>Embryophyta</taxon>
        <taxon>Tracheophyta</taxon>
        <taxon>Spermatophyta</taxon>
        <taxon>Magnoliopsida</taxon>
        <taxon>eudicotyledons</taxon>
        <taxon>Gunneridae</taxon>
        <taxon>Pentapetalae</taxon>
        <taxon>rosids</taxon>
        <taxon>fabids</taxon>
        <taxon>Malpighiales</taxon>
        <taxon>Euphorbiaceae</taxon>
        <taxon>Crotonoideae</taxon>
        <taxon>Jatropheae</taxon>
        <taxon>Jatropha</taxon>
    </lineage>
</organism>
<reference evidence="3 4" key="1">
    <citation type="journal article" date="2014" name="PLoS ONE">
        <title>Global Analysis of Gene Expression Profiles in Physic Nut (Jatropha curcas L.) Seedlings Exposed to Salt Stress.</title>
        <authorList>
            <person name="Zhang L."/>
            <person name="Zhang C."/>
            <person name="Wu P."/>
            <person name="Chen Y."/>
            <person name="Li M."/>
            <person name="Jiang H."/>
            <person name="Wu G."/>
        </authorList>
    </citation>
    <scope>NUCLEOTIDE SEQUENCE [LARGE SCALE GENOMIC DNA]</scope>
    <source>
        <strain evidence="4">cv. GZQX0401</strain>
        <tissue evidence="3">Young leaves</tissue>
    </source>
</reference>
<feature type="compositionally biased region" description="Low complexity" evidence="1">
    <location>
        <begin position="1"/>
        <end position="16"/>
    </location>
</feature>
<feature type="compositionally biased region" description="Basic and acidic residues" evidence="1">
    <location>
        <begin position="79"/>
        <end position="98"/>
    </location>
</feature>
<feature type="compositionally biased region" description="Low complexity" evidence="1">
    <location>
        <begin position="184"/>
        <end position="197"/>
    </location>
</feature>
<evidence type="ECO:0000256" key="1">
    <source>
        <dbReference type="SAM" id="MobiDB-lite"/>
    </source>
</evidence>
<keyword evidence="4" id="KW-1185">Reference proteome</keyword>
<protein>
    <submittedName>
        <fullName evidence="3">Uncharacterized protein</fullName>
    </submittedName>
</protein>
<feature type="compositionally biased region" description="Basic and acidic residues" evidence="1">
    <location>
        <begin position="147"/>
        <end position="168"/>
    </location>
</feature>
<feature type="region of interest" description="Disordered" evidence="1">
    <location>
        <begin position="222"/>
        <end position="261"/>
    </location>
</feature>
<feature type="compositionally biased region" description="Acidic residues" evidence="1">
    <location>
        <begin position="319"/>
        <end position="336"/>
    </location>
</feature>
<keyword evidence="2" id="KW-0472">Membrane</keyword>
<dbReference type="PANTHER" id="PTHR34775:SF4">
    <property type="entry name" value="TRANSMEMBRANE PROTEIN"/>
    <property type="match status" value="1"/>
</dbReference>
<feature type="compositionally biased region" description="Polar residues" evidence="1">
    <location>
        <begin position="771"/>
        <end position="788"/>
    </location>
</feature>
<dbReference type="PANTHER" id="PTHR34775">
    <property type="entry name" value="TRANSMEMBRANE PROTEIN"/>
    <property type="match status" value="1"/>
</dbReference>
<feature type="compositionally biased region" description="Polar residues" evidence="1">
    <location>
        <begin position="52"/>
        <end position="61"/>
    </location>
</feature>
<dbReference type="EMBL" id="KK914394">
    <property type="protein sequence ID" value="KDP37628.1"/>
    <property type="molecule type" value="Genomic_DNA"/>
</dbReference>